<evidence type="ECO:0000313" key="3">
    <source>
        <dbReference type="Proteomes" id="UP000034290"/>
    </source>
</evidence>
<protein>
    <submittedName>
        <fullName evidence="2">Uncharacterized protein</fullName>
    </submittedName>
</protein>
<keyword evidence="1" id="KW-1133">Transmembrane helix</keyword>
<dbReference type="EMBL" id="LCRM01000070">
    <property type="protein sequence ID" value="KKW34543.1"/>
    <property type="molecule type" value="Genomic_DNA"/>
</dbReference>
<dbReference type="AlphaFoldDB" id="A0A0G1XTI5"/>
<keyword evidence="1" id="KW-0472">Membrane</keyword>
<sequence>MAYPVLVALEKYADQFFYPANAGVLDFYLAHGFVIFGLEFVVLAIINIFSASLAMRKYLQV</sequence>
<organism evidence="2 3">
    <name type="scientific">Candidatus Giovannonibacteria bacterium GW2011_GWA2_53_7</name>
    <dbReference type="NCBI Taxonomy" id="1618650"/>
    <lineage>
        <taxon>Bacteria</taxon>
        <taxon>Candidatus Giovannoniibacteriota</taxon>
    </lineage>
</organism>
<reference evidence="2 3" key="1">
    <citation type="journal article" date="2015" name="Nature">
        <title>rRNA introns, odd ribosomes, and small enigmatic genomes across a large radiation of phyla.</title>
        <authorList>
            <person name="Brown C.T."/>
            <person name="Hug L.A."/>
            <person name="Thomas B.C."/>
            <person name="Sharon I."/>
            <person name="Castelle C.J."/>
            <person name="Singh A."/>
            <person name="Wilkins M.J."/>
            <person name="Williams K.H."/>
            <person name="Banfield J.F."/>
        </authorList>
    </citation>
    <scope>NUCLEOTIDE SEQUENCE [LARGE SCALE GENOMIC DNA]</scope>
</reference>
<keyword evidence="1" id="KW-0812">Transmembrane</keyword>
<accession>A0A0G1XTI5</accession>
<gene>
    <name evidence="2" type="ORF">UY81_C0070G0002</name>
</gene>
<dbReference type="Proteomes" id="UP000034290">
    <property type="component" value="Unassembled WGS sequence"/>
</dbReference>
<evidence type="ECO:0000313" key="2">
    <source>
        <dbReference type="EMBL" id="KKW34543.1"/>
    </source>
</evidence>
<proteinExistence type="predicted"/>
<feature type="transmembrane region" description="Helical" evidence="1">
    <location>
        <begin position="27"/>
        <end position="49"/>
    </location>
</feature>
<name>A0A0G1XTI5_9BACT</name>
<comment type="caution">
    <text evidence="2">The sequence shown here is derived from an EMBL/GenBank/DDBJ whole genome shotgun (WGS) entry which is preliminary data.</text>
</comment>
<evidence type="ECO:0000256" key="1">
    <source>
        <dbReference type="SAM" id="Phobius"/>
    </source>
</evidence>